<dbReference type="Pfam" id="PF18139">
    <property type="entry name" value="LSDAT_euk"/>
    <property type="match status" value="1"/>
</dbReference>
<reference evidence="3" key="1">
    <citation type="submission" date="2022-11" db="UniProtKB">
        <authorList>
            <consortium name="WormBaseParasite"/>
        </authorList>
    </citation>
    <scope>IDENTIFICATION</scope>
</reference>
<dbReference type="AlphaFoldDB" id="A0A915KX92"/>
<protein>
    <submittedName>
        <fullName evidence="3">TRPM SLOG domain-containing protein</fullName>
    </submittedName>
</protein>
<dbReference type="PANTHER" id="PTHR13800">
    <property type="entry name" value="TRANSIENT RECEPTOR POTENTIAL CATION CHANNEL, SUBFAMILY M, MEMBER 6"/>
    <property type="match status" value="1"/>
</dbReference>
<dbReference type="Proteomes" id="UP000887565">
    <property type="component" value="Unplaced"/>
</dbReference>
<evidence type="ECO:0000313" key="2">
    <source>
        <dbReference type="Proteomes" id="UP000887565"/>
    </source>
</evidence>
<dbReference type="InterPro" id="IPR050927">
    <property type="entry name" value="TRPM"/>
</dbReference>
<feature type="domain" description="TRPM SLOG" evidence="1">
    <location>
        <begin position="6"/>
        <end position="75"/>
    </location>
</feature>
<sequence length="77" mass="8454">NEHSNVAKFRAALEKKISTAKEEGGLGVPTVCILIGGDARSLQYLEHSALIELPVLVYEGTGRAADVLCYAYRRYKE</sequence>
<dbReference type="PANTHER" id="PTHR13800:SF12">
    <property type="entry name" value="TRANSIENT RECEPTOR POTENTIAL CATION CHANNEL SUBFAMILY M MEMBER-LIKE 2"/>
    <property type="match status" value="1"/>
</dbReference>
<dbReference type="GO" id="GO:0099604">
    <property type="term" value="F:ligand-gated calcium channel activity"/>
    <property type="evidence" value="ECO:0007669"/>
    <property type="project" value="TreeGrafter"/>
</dbReference>
<organism evidence="2 3">
    <name type="scientific">Romanomermis culicivorax</name>
    <name type="common">Nematode worm</name>
    <dbReference type="NCBI Taxonomy" id="13658"/>
    <lineage>
        <taxon>Eukaryota</taxon>
        <taxon>Metazoa</taxon>
        <taxon>Ecdysozoa</taxon>
        <taxon>Nematoda</taxon>
        <taxon>Enoplea</taxon>
        <taxon>Dorylaimia</taxon>
        <taxon>Mermithida</taxon>
        <taxon>Mermithoidea</taxon>
        <taxon>Mermithidae</taxon>
        <taxon>Romanomermis</taxon>
    </lineage>
</organism>
<evidence type="ECO:0000313" key="3">
    <source>
        <dbReference type="WBParaSite" id="nRc.2.0.1.t43426-RA"/>
    </source>
</evidence>
<name>A0A915KX92_ROMCU</name>
<proteinExistence type="predicted"/>
<dbReference type="GO" id="GO:0005886">
    <property type="term" value="C:plasma membrane"/>
    <property type="evidence" value="ECO:0007669"/>
    <property type="project" value="TreeGrafter"/>
</dbReference>
<dbReference type="InterPro" id="IPR041491">
    <property type="entry name" value="TRPM_SLOG"/>
</dbReference>
<evidence type="ECO:0000259" key="1">
    <source>
        <dbReference type="Pfam" id="PF18139"/>
    </source>
</evidence>
<dbReference type="WBParaSite" id="nRc.2.0.1.t43426-RA">
    <property type="protein sequence ID" value="nRc.2.0.1.t43426-RA"/>
    <property type="gene ID" value="nRc.2.0.1.g43426"/>
</dbReference>
<accession>A0A915KX92</accession>
<keyword evidence="2" id="KW-1185">Reference proteome</keyword>